<dbReference type="Gene3D" id="1.10.10.10">
    <property type="entry name" value="Winged helix-like DNA-binding domain superfamily/Winged helix DNA-binding domain"/>
    <property type="match status" value="1"/>
</dbReference>
<sequence length="294" mass="31780">MIAGATRGGARPHLGMELGIRVRRPTGVVSSSPVTGTEGGRRLRDARQVAGPGGGHGSPQPDSRANSAKIESAMPGAGRRAQLPEEVAAWIRERILTGRLRGGAHLHLERLADELGVSVTPVREALLALRGEGFVELQPRRGFTVVPLTRRDVEDTHRLQATLAGELAARAARDIGPQQLARLEALYAEMESAGRCGGEIDELALLFHHELNSVADSGKLAWFLGIALRYTPRRFTSGVPGWRDMAVADHREILVALRNHDPYGARAAMHKHVTHTGRLLTHHLEQSGMWAGGD</sequence>
<dbReference type="Proteomes" id="UP001500729">
    <property type="component" value="Unassembled WGS sequence"/>
</dbReference>
<evidence type="ECO:0000256" key="2">
    <source>
        <dbReference type="ARBA" id="ARBA00023125"/>
    </source>
</evidence>
<feature type="domain" description="HTH gntR-type" evidence="5">
    <location>
        <begin position="81"/>
        <end position="148"/>
    </location>
</feature>
<evidence type="ECO:0000256" key="3">
    <source>
        <dbReference type="ARBA" id="ARBA00023163"/>
    </source>
</evidence>
<dbReference type="InterPro" id="IPR011711">
    <property type="entry name" value="GntR_C"/>
</dbReference>
<dbReference type="SUPFAM" id="SSF46785">
    <property type="entry name" value="Winged helix' DNA-binding domain"/>
    <property type="match status" value="1"/>
</dbReference>
<dbReference type="EMBL" id="BAAAGS010000045">
    <property type="protein sequence ID" value="GAA0548281.1"/>
    <property type="molecule type" value="Genomic_DNA"/>
</dbReference>
<keyword evidence="7" id="KW-1185">Reference proteome</keyword>
<dbReference type="SUPFAM" id="SSF48008">
    <property type="entry name" value="GntR ligand-binding domain-like"/>
    <property type="match status" value="1"/>
</dbReference>
<dbReference type="InterPro" id="IPR036388">
    <property type="entry name" value="WH-like_DNA-bd_sf"/>
</dbReference>
<gene>
    <name evidence="6" type="ORF">GCM10009533_53740</name>
</gene>
<reference evidence="7" key="1">
    <citation type="journal article" date="2019" name="Int. J. Syst. Evol. Microbiol.">
        <title>The Global Catalogue of Microorganisms (GCM) 10K type strain sequencing project: providing services to taxonomists for standard genome sequencing and annotation.</title>
        <authorList>
            <consortium name="The Broad Institute Genomics Platform"/>
            <consortium name="The Broad Institute Genome Sequencing Center for Infectious Disease"/>
            <person name="Wu L."/>
            <person name="Ma J."/>
        </authorList>
    </citation>
    <scope>NUCLEOTIDE SEQUENCE [LARGE SCALE GENOMIC DNA]</scope>
    <source>
        <strain evidence="7">JCM 10303</strain>
    </source>
</reference>
<comment type="caution">
    <text evidence="6">The sequence shown here is derived from an EMBL/GenBank/DDBJ whole genome shotgun (WGS) entry which is preliminary data.</text>
</comment>
<proteinExistence type="predicted"/>
<dbReference type="Pfam" id="PF00392">
    <property type="entry name" value="GntR"/>
    <property type="match status" value="1"/>
</dbReference>
<dbReference type="InterPro" id="IPR008920">
    <property type="entry name" value="TF_FadR/GntR_C"/>
</dbReference>
<protein>
    <recommendedName>
        <fullName evidence="5">HTH gntR-type domain-containing protein</fullName>
    </recommendedName>
</protein>
<dbReference type="CDD" id="cd07377">
    <property type="entry name" value="WHTH_GntR"/>
    <property type="match status" value="1"/>
</dbReference>
<feature type="region of interest" description="Disordered" evidence="4">
    <location>
        <begin position="24"/>
        <end position="67"/>
    </location>
</feature>
<dbReference type="PROSITE" id="PS50949">
    <property type="entry name" value="HTH_GNTR"/>
    <property type="match status" value="1"/>
</dbReference>
<dbReference type="PANTHER" id="PTHR43537:SF24">
    <property type="entry name" value="GLUCONATE OPERON TRANSCRIPTIONAL REPRESSOR"/>
    <property type="match status" value="1"/>
</dbReference>
<dbReference type="SMART" id="SM00345">
    <property type="entry name" value="HTH_GNTR"/>
    <property type="match status" value="1"/>
</dbReference>
<dbReference type="SMART" id="SM00895">
    <property type="entry name" value="FCD"/>
    <property type="match status" value="1"/>
</dbReference>
<dbReference type="Gene3D" id="1.20.120.530">
    <property type="entry name" value="GntR ligand-binding domain-like"/>
    <property type="match status" value="1"/>
</dbReference>
<dbReference type="InterPro" id="IPR036390">
    <property type="entry name" value="WH_DNA-bd_sf"/>
</dbReference>
<evidence type="ECO:0000256" key="1">
    <source>
        <dbReference type="ARBA" id="ARBA00023015"/>
    </source>
</evidence>
<dbReference type="InterPro" id="IPR000524">
    <property type="entry name" value="Tscrpt_reg_HTH_GntR"/>
</dbReference>
<accession>A0ABP3NM21</accession>
<keyword evidence="3" id="KW-0804">Transcription</keyword>
<organism evidence="6 7">
    <name type="scientific">Saccharopolyspora erythraea</name>
    <name type="common">Streptomyces erythraeus</name>
    <dbReference type="NCBI Taxonomy" id="1836"/>
    <lineage>
        <taxon>Bacteria</taxon>
        <taxon>Bacillati</taxon>
        <taxon>Actinomycetota</taxon>
        <taxon>Actinomycetes</taxon>
        <taxon>Pseudonocardiales</taxon>
        <taxon>Pseudonocardiaceae</taxon>
        <taxon>Saccharopolyspora</taxon>
    </lineage>
</organism>
<keyword evidence="1" id="KW-0805">Transcription regulation</keyword>
<evidence type="ECO:0000259" key="5">
    <source>
        <dbReference type="PROSITE" id="PS50949"/>
    </source>
</evidence>
<dbReference type="Pfam" id="PF07729">
    <property type="entry name" value="FCD"/>
    <property type="match status" value="1"/>
</dbReference>
<dbReference type="PANTHER" id="PTHR43537">
    <property type="entry name" value="TRANSCRIPTIONAL REGULATOR, GNTR FAMILY"/>
    <property type="match status" value="1"/>
</dbReference>
<evidence type="ECO:0000256" key="4">
    <source>
        <dbReference type="SAM" id="MobiDB-lite"/>
    </source>
</evidence>
<evidence type="ECO:0000313" key="6">
    <source>
        <dbReference type="EMBL" id="GAA0548281.1"/>
    </source>
</evidence>
<name>A0ABP3NM21_SACER</name>
<evidence type="ECO:0000313" key="7">
    <source>
        <dbReference type="Proteomes" id="UP001500729"/>
    </source>
</evidence>
<keyword evidence="2" id="KW-0238">DNA-binding</keyword>